<proteinExistence type="predicted"/>
<dbReference type="EMBL" id="VFSU01000002">
    <property type="protein sequence ID" value="TPE65078.1"/>
    <property type="molecule type" value="Genomic_DNA"/>
</dbReference>
<evidence type="ECO:0000259" key="2">
    <source>
        <dbReference type="SMART" id="SM00363"/>
    </source>
</evidence>
<dbReference type="Gene3D" id="3.10.290.10">
    <property type="entry name" value="RNA-binding S4 domain"/>
    <property type="match status" value="1"/>
</dbReference>
<dbReference type="PROSITE" id="PS50889">
    <property type="entry name" value="S4"/>
    <property type="match status" value="1"/>
</dbReference>
<evidence type="ECO:0000313" key="3">
    <source>
        <dbReference type="EMBL" id="TPE65078.1"/>
    </source>
</evidence>
<dbReference type="AlphaFoldDB" id="A0A501XWK2"/>
<gene>
    <name evidence="3" type="ORF">FJQ54_00230</name>
</gene>
<feature type="domain" description="RNA-binding S4" evidence="2">
    <location>
        <begin position="1"/>
        <end position="66"/>
    </location>
</feature>
<organism evidence="3 4">
    <name type="scientific">Sandaracinobacter neustonicus</name>
    <dbReference type="NCBI Taxonomy" id="1715348"/>
    <lineage>
        <taxon>Bacteria</taxon>
        <taxon>Pseudomonadati</taxon>
        <taxon>Pseudomonadota</taxon>
        <taxon>Alphaproteobacteria</taxon>
        <taxon>Sphingomonadales</taxon>
        <taxon>Sphingosinicellaceae</taxon>
        <taxon>Sandaracinobacter</taxon>
    </lineage>
</organism>
<comment type="caution">
    <text evidence="3">The sequence shown here is derived from an EMBL/GenBank/DDBJ whole genome shotgun (WGS) entry which is preliminary data.</text>
</comment>
<dbReference type="CDD" id="cd00165">
    <property type="entry name" value="S4"/>
    <property type="match status" value="1"/>
</dbReference>
<name>A0A501XWK2_9SPHN</name>
<dbReference type="Pfam" id="PF01479">
    <property type="entry name" value="S4"/>
    <property type="match status" value="1"/>
</dbReference>
<keyword evidence="1" id="KW-0694">RNA-binding</keyword>
<dbReference type="InterPro" id="IPR036986">
    <property type="entry name" value="S4_RNA-bd_sf"/>
</dbReference>
<dbReference type="Proteomes" id="UP000319897">
    <property type="component" value="Unassembled WGS sequence"/>
</dbReference>
<evidence type="ECO:0000313" key="4">
    <source>
        <dbReference type="Proteomes" id="UP000319897"/>
    </source>
</evidence>
<dbReference type="OrthoDB" id="9797176at2"/>
<sequence length="101" mass="11349">MRIDKWLWFSRLSASRSEAQKLCESRRLRLDGRVIDRSCSTVRPGAVLSFPNGDHVIAVRVEALTERRGPSTEARMLYTPLLPAPTAHLARHPGFAELQPA</sequence>
<accession>A0A501XWK2</accession>
<dbReference type="SMART" id="SM00363">
    <property type="entry name" value="S4"/>
    <property type="match status" value="1"/>
</dbReference>
<keyword evidence="4" id="KW-1185">Reference proteome</keyword>
<reference evidence="3 4" key="1">
    <citation type="submission" date="2019-06" db="EMBL/GenBank/DDBJ databases">
        <authorList>
            <person name="Lee I."/>
            <person name="Jang G.I."/>
            <person name="Hwang C.Y."/>
        </authorList>
    </citation>
    <scope>NUCLEOTIDE SEQUENCE [LARGE SCALE GENOMIC DNA]</scope>
    <source>
        <strain evidence="3 4">PAMC 28131</strain>
    </source>
</reference>
<dbReference type="SUPFAM" id="SSF55174">
    <property type="entry name" value="Alpha-L RNA-binding motif"/>
    <property type="match status" value="1"/>
</dbReference>
<protein>
    <submittedName>
        <fullName evidence="3">RNA-binding S4 domain-containing protein</fullName>
    </submittedName>
</protein>
<dbReference type="InterPro" id="IPR002942">
    <property type="entry name" value="S4_RNA-bd"/>
</dbReference>
<evidence type="ECO:0000256" key="1">
    <source>
        <dbReference type="PROSITE-ProRule" id="PRU00182"/>
    </source>
</evidence>
<dbReference type="GO" id="GO:0003723">
    <property type="term" value="F:RNA binding"/>
    <property type="evidence" value="ECO:0007669"/>
    <property type="project" value="UniProtKB-KW"/>
</dbReference>